<keyword evidence="1" id="KW-0677">Repeat</keyword>
<dbReference type="InterPro" id="IPR015915">
    <property type="entry name" value="Kelch-typ_b-propeller"/>
</dbReference>
<evidence type="ECO:0000313" key="3">
    <source>
        <dbReference type="EMBL" id="EPT03503.1"/>
    </source>
</evidence>
<gene>
    <name evidence="3" type="ORF">FOMPIDRAFT_1116402</name>
</gene>
<dbReference type="GO" id="GO:0019760">
    <property type="term" value="P:glucosinolate metabolic process"/>
    <property type="evidence" value="ECO:0007669"/>
    <property type="project" value="UniProtKB-ARBA"/>
</dbReference>
<sequence length="343" mass="36958">MSPIGRWSLRAKGPHSARSSHCIAAAKDGQLIVYGGEHKPRVPVDAAIRKEHSGVHLDIPDARVGPSMVVKGDAVYLWGGRGGVDMAPLDHPQAGVWRGQAGKDYVIWDYLTAEGRPETRSYHTAVVVDDKMYVHAGCPATGRLSTLHSFDLATHQWQALSSAPEPPRGGTSIVGATLPPFGPALIRYGGFSGYELPKEAGVVDIYAVRDDRWLTVTPAADPNHGVPGARSVHGFQPFKSSSSSLSDAVAVLFYGEKDASSLGHAGAGAFWNDVWLLSKDKPTSEADGWRWTKVVTENSSVPEGRGWFASAEWEEDGTSRVVMHGGLLSSNERSDELWVLDIE</sequence>
<dbReference type="InParanoid" id="S8EGV2"/>
<dbReference type="PANTHER" id="PTHR47435:SF4">
    <property type="entry name" value="KELCH REPEAT PROTEIN (AFU_ORTHOLOGUE AFUA_5G12780)"/>
    <property type="match status" value="1"/>
</dbReference>
<dbReference type="Pfam" id="PF24681">
    <property type="entry name" value="Kelch_KLHDC2_KLHL20_DRC7"/>
    <property type="match status" value="1"/>
</dbReference>
<accession>S8EGV2</accession>
<dbReference type="HOGENOM" id="CLU_030461_1_1_1"/>
<dbReference type="Proteomes" id="UP000015241">
    <property type="component" value="Unassembled WGS sequence"/>
</dbReference>
<dbReference type="OrthoDB" id="10250130at2759"/>
<evidence type="ECO:0000256" key="2">
    <source>
        <dbReference type="ARBA" id="ARBA00023004"/>
    </source>
</evidence>
<dbReference type="STRING" id="743788.S8EGV2"/>
<dbReference type="AlphaFoldDB" id="S8EGV2"/>
<keyword evidence="4" id="KW-1185">Reference proteome</keyword>
<reference evidence="3 4" key="1">
    <citation type="journal article" date="2012" name="Science">
        <title>The Paleozoic origin of enzymatic lignin decomposition reconstructed from 31 fungal genomes.</title>
        <authorList>
            <person name="Floudas D."/>
            <person name="Binder M."/>
            <person name="Riley R."/>
            <person name="Barry K."/>
            <person name="Blanchette R.A."/>
            <person name="Henrissat B."/>
            <person name="Martinez A.T."/>
            <person name="Otillar R."/>
            <person name="Spatafora J.W."/>
            <person name="Yadav J.S."/>
            <person name="Aerts A."/>
            <person name="Benoit I."/>
            <person name="Boyd A."/>
            <person name="Carlson A."/>
            <person name="Copeland A."/>
            <person name="Coutinho P.M."/>
            <person name="de Vries R.P."/>
            <person name="Ferreira P."/>
            <person name="Findley K."/>
            <person name="Foster B."/>
            <person name="Gaskell J."/>
            <person name="Glotzer D."/>
            <person name="Gorecki P."/>
            <person name="Heitman J."/>
            <person name="Hesse C."/>
            <person name="Hori C."/>
            <person name="Igarashi K."/>
            <person name="Jurgens J.A."/>
            <person name="Kallen N."/>
            <person name="Kersten P."/>
            <person name="Kohler A."/>
            <person name="Kuees U."/>
            <person name="Kumar T.K.A."/>
            <person name="Kuo A."/>
            <person name="LaButti K."/>
            <person name="Larrondo L.F."/>
            <person name="Lindquist E."/>
            <person name="Ling A."/>
            <person name="Lombard V."/>
            <person name="Lucas S."/>
            <person name="Lundell T."/>
            <person name="Martin R."/>
            <person name="McLaughlin D.J."/>
            <person name="Morgenstern I."/>
            <person name="Morin E."/>
            <person name="Murat C."/>
            <person name="Nagy L.G."/>
            <person name="Nolan M."/>
            <person name="Ohm R.A."/>
            <person name="Patyshakuliyeva A."/>
            <person name="Rokas A."/>
            <person name="Ruiz-Duenas F.J."/>
            <person name="Sabat G."/>
            <person name="Salamov A."/>
            <person name="Samejima M."/>
            <person name="Schmutz J."/>
            <person name="Slot J.C."/>
            <person name="St John F."/>
            <person name="Stenlid J."/>
            <person name="Sun H."/>
            <person name="Sun S."/>
            <person name="Syed K."/>
            <person name="Tsang A."/>
            <person name="Wiebenga A."/>
            <person name="Young D."/>
            <person name="Pisabarro A."/>
            <person name="Eastwood D.C."/>
            <person name="Martin F."/>
            <person name="Cullen D."/>
            <person name="Grigoriev I.V."/>
            <person name="Hibbett D.S."/>
        </authorList>
    </citation>
    <scope>NUCLEOTIDE SEQUENCE</scope>
    <source>
        <strain evidence="4">FP-58527</strain>
    </source>
</reference>
<evidence type="ECO:0000256" key="1">
    <source>
        <dbReference type="ARBA" id="ARBA00022737"/>
    </source>
</evidence>
<proteinExistence type="predicted"/>
<dbReference type="PANTHER" id="PTHR47435">
    <property type="entry name" value="KELCH REPEAT PROTEIN (AFU_ORTHOLOGUE AFUA_5G12780)"/>
    <property type="match status" value="1"/>
</dbReference>
<protein>
    <recommendedName>
        <fullName evidence="5">Galactose oxidase</fullName>
    </recommendedName>
</protein>
<evidence type="ECO:0000313" key="4">
    <source>
        <dbReference type="Proteomes" id="UP000015241"/>
    </source>
</evidence>
<organism evidence="3 4">
    <name type="scientific">Fomitopsis schrenkii</name>
    <name type="common">Brown rot fungus</name>
    <dbReference type="NCBI Taxonomy" id="2126942"/>
    <lineage>
        <taxon>Eukaryota</taxon>
        <taxon>Fungi</taxon>
        <taxon>Dikarya</taxon>
        <taxon>Basidiomycota</taxon>
        <taxon>Agaricomycotina</taxon>
        <taxon>Agaricomycetes</taxon>
        <taxon>Polyporales</taxon>
        <taxon>Fomitopsis</taxon>
    </lineage>
</organism>
<name>S8EGV2_FOMSC</name>
<dbReference type="EMBL" id="KE504130">
    <property type="protein sequence ID" value="EPT03503.1"/>
    <property type="molecule type" value="Genomic_DNA"/>
</dbReference>
<dbReference type="eggNOG" id="KOG0379">
    <property type="taxonomic scope" value="Eukaryota"/>
</dbReference>
<evidence type="ECO:0008006" key="5">
    <source>
        <dbReference type="Google" id="ProtNLM"/>
    </source>
</evidence>
<dbReference type="SUPFAM" id="SSF117281">
    <property type="entry name" value="Kelch motif"/>
    <property type="match status" value="1"/>
</dbReference>
<dbReference type="Gene3D" id="2.120.10.80">
    <property type="entry name" value="Kelch-type beta propeller"/>
    <property type="match status" value="2"/>
</dbReference>
<keyword evidence="2" id="KW-0408">Iron</keyword>